<dbReference type="Proteomes" id="UP000030746">
    <property type="component" value="Unassembled WGS sequence"/>
</dbReference>
<evidence type="ECO:0000256" key="2">
    <source>
        <dbReference type="ARBA" id="ARBA00023242"/>
    </source>
</evidence>
<dbReference type="HOGENOM" id="CLU_077699_5_2_1"/>
<gene>
    <name evidence="5" type="ORF">LOTGIDRAFT_89332</name>
</gene>
<dbReference type="InterPro" id="IPR001766">
    <property type="entry name" value="Fork_head_dom"/>
</dbReference>
<dbReference type="GO" id="GO:0030154">
    <property type="term" value="P:cell differentiation"/>
    <property type="evidence" value="ECO:0007669"/>
    <property type="project" value="TreeGrafter"/>
</dbReference>
<feature type="domain" description="Fork-head" evidence="4">
    <location>
        <begin position="1"/>
        <end position="95"/>
    </location>
</feature>
<dbReference type="EMBL" id="KB200701">
    <property type="protein sequence ID" value="ESP00653.1"/>
    <property type="molecule type" value="Genomic_DNA"/>
</dbReference>
<dbReference type="GO" id="GO:0009653">
    <property type="term" value="P:anatomical structure morphogenesis"/>
    <property type="evidence" value="ECO:0007669"/>
    <property type="project" value="TreeGrafter"/>
</dbReference>
<dbReference type="InterPro" id="IPR050211">
    <property type="entry name" value="FOX_domain-containing"/>
</dbReference>
<sequence>KPPYSYIALISMAIANSPERKLTLHEIYSFITDRFPYYRDHPNSKGWRGSIRHNLALNDCFMKLDRKPGMKGHQWAIDPEYEDMFDHGSFLRRRYRFKDGNKKKQ</sequence>
<evidence type="ECO:0000256" key="1">
    <source>
        <dbReference type="ARBA" id="ARBA00023125"/>
    </source>
</evidence>
<feature type="non-terminal residue" evidence="5">
    <location>
        <position position="1"/>
    </location>
</feature>
<dbReference type="FunFam" id="1.10.10.10:FF:000598">
    <property type="entry name" value="forkhead box protein I1 isoform X2"/>
    <property type="match status" value="1"/>
</dbReference>
<feature type="non-terminal residue" evidence="5">
    <location>
        <position position="105"/>
    </location>
</feature>
<dbReference type="GO" id="GO:0005634">
    <property type="term" value="C:nucleus"/>
    <property type="evidence" value="ECO:0007669"/>
    <property type="project" value="UniProtKB-SubCell"/>
</dbReference>
<evidence type="ECO:0000313" key="5">
    <source>
        <dbReference type="EMBL" id="ESP00653.1"/>
    </source>
</evidence>
<keyword evidence="1 3" id="KW-0238">DNA-binding</keyword>
<dbReference type="InterPro" id="IPR036388">
    <property type="entry name" value="WH-like_DNA-bd_sf"/>
</dbReference>
<dbReference type="GeneID" id="20252842"/>
<dbReference type="OrthoDB" id="5402974at2759"/>
<evidence type="ECO:0000256" key="3">
    <source>
        <dbReference type="PROSITE-ProRule" id="PRU00089"/>
    </source>
</evidence>
<dbReference type="AlphaFoldDB" id="V4ATM7"/>
<comment type="subcellular location">
    <subcellularLocation>
        <location evidence="3">Nucleus</location>
    </subcellularLocation>
</comment>
<dbReference type="KEGG" id="lgi:LOTGIDRAFT_89332"/>
<dbReference type="RefSeq" id="XP_009048772.1">
    <property type="nucleotide sequence ID" value="XM_009050524.1"/>
</dbReference>
<dbReference type="PROSITE" id="PS00657">
    <property type="entry name" value="FORK_HEAD_1"/>
    <property type="match status" value="1"/>
</dbReference>
<dbReference type="InterPro" id="IPR036390">
    <property type="entry name" value="WH_DNA-bd_sf"/>
</dbReference>
<dbReference type="PROSITE" id="PS50039">
    <property type="entry name" value="FORK_HEAD_3"/>
    <property type="match status" value="1"/>
</dbReference>
<feature type="DNA-binding region" description="Fork-head" evidence="3">
    <location>
        <begin position="1"/>
        <end position="95"/>
    </location>
</feature>
<organism evidence="5 6">
    <name type="scientific">Lottia gigantea</name>
    <name type="common">Giant owl limpet</name>
    <dbReference type="NCBI Taxonomy" id="225164"/>
    <lineage>
        <taxon>Eukaryota</taxon>
        <taxon>Metazoa</taxon>
        <taxon>Spiralia</taxon>
        <taxon>Lophotrochozoa</taxon>
        <taxon>Mollusca</taxon>
        <taxon>Gastropoda</taxon>
        <taxon>Patellogastropoda</taxon>
        <taxon>Lottioidea</taxon>
        <taxon>Lottiidae</taxon>
        <taxon>Lottia</taxon>
    </lineage>
</organism>
<dbReference type="PANTHER" id="PTHR11829">
    <property type="entry name" value="FORKHEAD BOX PROTEIN"/>
    <property type="match status" value="1"/>
</dbReference>
<accession>V4ATM7</accession>
<reference evidence="5 6" key="1">
    <citation type="journal article" date="2013" name="Nature">
        <title>Insights into bilaterian evolution from three spiralian genomes.</title>
        <authorList>
            <person name="Simakov O."/>
            <person name="Marletaz F."/>
            <person name="Cho S.J."/>
            <person name="Edsinger-Gonzales E."/>
            <person name="Havlak P."/>
            <person name="Hellsten U."/>
            <person name="Kuo D.H."/>
            <person name="Larsson T."/>
            <person name="Lv J."/>
            <person name="Arendt D."/>
            <person name="Savage R."/>
            <person name="Osoegawa K."/>
            <person name="de Jong P."/>
            <person name="Grimwood J."/>
            <person name="Chapman J.A."/>
            <person name="Shapiro H."/>
            <person name="Aerts A."/>
            <person name="Otillar R.P."/>
            <person name="Terry A.Y."/>
            <person name="Boore J.L."/>
            <person name="Grigoriev I.V."/>
            <person name="Lindberg D.R."/>
            <person name="Seaver E.C."/>
            <person name="Weisblat D.A."/>
            <person name="Putnam N.H."/>
            <person name="Rokhsar D.S."/>
        </authorList>
    </citation>
    <scope>NUCLEOTIDE SEQUENCE [LARGE SCALE GENOMIC DNA]</scope>
</reference>
<keyword evidence="2 3" id="KW-0539">Nucleus</keyword>
<protein>
    <recommendedName>
        <fullName evidence="4">Fork-head domain-containing protein</fullName>
    </recommendedName>
</protein>
<keyword evidence="6" id="KW-1185">Reference proteome</keyword>
<dbReference type="SMART" id="SM00339">
    <property type="entry name" value="FH"/>
    <property type="match status" value="1"/>
</dbReference>
<dbReference type="CTD" id="20252842"/>
<dbReference type="OMA" id="CHDINCK"/>
<proteinExistence type="predicted"/>
<dbReference type="GO" id="GO:0000981">
    <property type="term" value="F:DNA-binding transcription factor activity, RNA polymerase II-specific"/>
    <property type="evidence" value="ECO:0007669"/>
    <property type="project" value="TreeGrafter"/>
</dbReference>
<evidence type="ECO:0000313" key="6">
    <source>
        <dbReference type="Proteomes" id="UP000030746"/>
    </source>
</evidence>
<dbReference type="STRING" id="225164.V4ATM7"/>
<dbReference type="GO" id="GO:0000978">
    <property type="term" value="F:RNA polymerase II cis-regulatory region sequence-specific DNA binding"/>
    <property type="evidence" value="ECO:0007669"/>
    <property type="project" value="TreeGrafter"/>
</dbReference>
<dbReference type="PANTHER" id="PTHR11829:SF343">
    <property type="entry name" value="FORK-HEAD DOMAIN-CONTAINING PROTEIN"/>
    <property type="match status" value="1"/>
</dbReference>
<evidence type="ECO:0000259" key="4">
    <source>
        <dbReference type="PROSITE" id="PS50039"/>
    </source>
</evidence>
<name>V4ATM7_LOTGI</name>
<dbReference type="Gene3D" id="1.10.10.10">
    <property type="entry name" value="Winged helix-like DNA-binding domain superfamily/Winged helix DNA-binding domain"/>
    <property type="match status" value="1"/>
</dbReference>
<dbReference type="InterPro" id="IPR018122">
    <property type="entry name" value="TF_fork_head_CS_1"/>
</dbReference>
<dbReference type="PRINTS" id="PR00053">
    <property type="entry name" value="FORKHEAD"/>
</dbReference>
<dbReference type="Pfam" id="PF00250">
    <property type="entry name" value="Forkhead"/>
    <property type="match status" value="1"/>
</dbReference>
<dbReference type="SUPFAM" id="SSF46785">
    <property type="entry name" value="Winged helix' DNA-binding domain"/>
    <property type="match status" value="1"/>
</dbReference>